<comment type="function">
    <text evidence="12">Catalyzes the initial step of the lipid cycle reactions in the biosynthesis of the cell wall peptidoglycan: transfers peptidoglycan precursor phospho-MurNAc-pentapeptide from UDP-MurNAc-pentapeptide onto the lipid carrier undecaprenyl phosphate, yielding undecaprenyl-pyrophosphoryl-MurNAc-pentapeptide, known as lipid I.</text>
</comment>
<reference evidence="15" key="1">
    <citation type="journal article" date="2019" name="Int. J. Syst. Evol. Microbiol.">
        <title>The Global Catalogue of Microorganisms (GCM) 10K type strain sequencing project: providing services to taxonomists for standard genome sequencing and annotation.</title>
        <authorList>
            <consortium name="The Broad Institute Genomics Platform"/>
            <consortium name="The Broad Institute Genome Sequencing Center for Infectious Disease"/>
            <person name="Wu L."/>
            <person name="Ma J."/>
        </authorList>
    </citation>
    <scope>NUCLEOTIDE SEQUENCE [LARGE SCALE GENOMIC DNA]</scope>
    <source>
        <strain evidence="15">CCUG 51308</strain>
    </source>
</reference>
<comment type="subcellular location">
    <subcellularLocation>
        <location evidence="12">Cell membrane</location>
        <topology evidence="12">Multi-pass membrane protein</topology>
    </subcellularLocation>
    <subcellularLocation>
        <location evidence="1">Membrane</location>
        <topology evidence="1">Multi-pass membrane protein</topology>
    </subcellularLocation>
</comment>
<comment type="pathway">
    <text evidence="12">Cell wall biogenesis; peptidoglycan biosynthesis.</text>
</comment>
<feature type="transmembrane region" description="Helical" evidence="12">
    <location>
        <begin position="378"/>
        <end position="397"/>
    </location>
</feature>
<evidence type="ECO:0000313" key="15">
    <source>
        <dbReference type="Proteomes" id="UP001596492"/>
    </source>
</evidence>
<dbReference type="RefSeq" id="WP_382167171.1">
    <property type="nucleotide sequence ID" value="NZ_JBHTBR010000005.1"/>
</dbReference>
<evidence type="ECO:0000256" key="4">
    <source>
        <dbReference type="ARBA" id="ARBA00022679"/>
    </source>
</evidence>
<gene>
    <name evidence="12 14" type="primary">mraY</name>
    <name evidence="14" type="ORF">ACFQS8_09920</name>
</gene>
<evidence type="ECO:0000256" key="1">
    <source>
        <dbReference type="ARBA" id="ARBA00004141"/>
    </source>
</evidence>
<dbReference type="PANTHER" id="PTHR22926:SF5">
    <property type="entry name" value="PHOSPHO-N-ACETYLMURAMOYL-PENTAPEPTIDE-TRANSFERASE HOMOLOG"/>
    <property type="match status" value="1"/>
</dbReference>
<dbReference type="CDD" id="cd06852">
    <property type="entry name" value="GT_MraY"/>
    <property type="match status" value="1"/>
</dbReference>
<evidence type="ECO:0000256" key="12">
    <source>
        <dbReference type="HAMAP-Rule" id="MF_00038"/>
    </source>
</evidence>
<proteinExistence type="inferred from homology"/>
<keyword evidence="9 12" id="KW-0472">Membrane</keyword>
<evidence type="ECO:0000256" key="11">
    <source>
        <dbReference type="ARBA" id="ARBA00023316"/>
    </source>
</evidence>
<evidence type="ECO:0000256" key="8">
    <source>
        <dbReference type="ARBA" id="ARBA00022989"/>
    </source>
</evidence>
<dbReference type="PROSITE" id="PS01348">
    <property type="entry name" value="MRAY_2"/>
    <property type="match status" value="1"/>
</dbReference>
<dbReference type="InterPro" id="IPR000715">
    <property type="entry name" value="Glycosyl_transferase_4"/>
</dbReference>
<organism evidence="14 15">
    <name type="scientific">Hirschia litorea</name>
    <dbReference type="NCBI Taxonomy" id="1199156"/>
    <lineage>
        <taxon>Bacteria</taxon>
        <taxon>Pseudomonadati</taxon>
        <taxon>Pseudomonadota</taxon>
        <taxon>Alphaproteobacteria</taxon>
        <taxon>Hyphomonadales</taxon>
        <taxon>Hyphomonadaceae</taxon>
        <taxon>Hirschia</taxon>
    </lineage>
</organism>
<feature type="transmembrane region" description="Helical" evidence="12">
    <location>
        <begin position="135"/>
        <end position="155"/>
    </location>
</feature>
<sequence>MLYLYLTPLAEDFGFFNLFTYLTFRSGVALLTALFVGVVFGDMMINWLRARQGKGQPIRDLSLEAQMSKQGTPTMGGFIIWLSVLVATLLWTDLTNPYIWVVLFVTATFAILGFLDDYAKVAKQSTDGVSSVVRLGVEAVVAGLACAFIMALHGAHTPLGYAEWGPLNDVSQLIATWAPTTSADPNPQSFAGGVAIPFVNDYFLPLGGFFILFGIIVIVGSANAVNFTDGLDGLAIVPTIFAAMAYALIAYLTGNFVFAEYLGIQFTPGTGELAVLLAGLIGAGMGFLWYNTFPAKVFMGDTGSLGLGGLLGVVAVAVKYEFALVIIGFLFVLEALSVMMQVGYFKLTRKLTGEGKRIFKMAPLHHHFQKDGWPETRVVVRFWIMSAVFALIGLATLKLR</sequence>
<keyword evidence="8 12" id="KW-1133">Transmembrane helix</keyword>
<evidence type="ECO:0000256" key="5">
    <source>
        <dbReference type="ARBA" id="ARBA00022692"/>
    </source>
</evidence>
<comment type="similarity">
    <text evidence="2 12">Belongs to the glycosyltransferase 4 family. MraY subfamily.</text>
</comment>
<comment type="caution">
    <text evidence="14">The sequence shown here is derived from an EMBL/GenBank/DDBJ whole genome shotgun (WGS) entry which is preliminary data.</text>
</comment>
<keyword evidence="6 12" id="KW-0133">Cell shape</keyword>
<keyword evidence="5 12" id="KW-0812">Transmembrane</keyword>
<feature type="transmembrane region" description="Helical" evidence="12">
    <location>
        <begin position="324"/>
        <end position="347"/>
    </location>
</feature>
<feature type="transmembrane region" description="Helical" evidence="12">
    <location>
        <begin position="234"/>
        <end position="253"/>
    </location>
</feature>
<feature type="transmembrane region" description="Helical" evidence="12">
    <location>
        <begin position="202"/>
        <end position="222"/>
    </location>
</feature>
<keyword evidence="7 12" id="KW-0573">Peptidoglycan synthesis</keyword>
<feature type="transmembrane region" description="Helical" evidence="12">
    <location>
        <begin position="71"/>
        <end position="91"/>
    </location>
</feature>
<name>A0ABW2IM01_9PROT</name>
<protein>
    <recommendedName>
        <fullName evidence="12 13">Phospho-N-acetylmuramoyl-pentapeptide-transferase</fullName>
        <ecNumber evidence="12 13">2.7.8.13</ecNumber>
    </recommendedName>
    <alternativeName>
        <fullName evidence="12">UDP-MurNAc-pentapeptide phosphotransferase</fullName>
    </alternativeName>
</protein>
<keyword evidence="3 12" id="KW-0132">Cell division</keyword>
<evidence type="ECO:0000256" key="2">
    <source>
        <dbReference type="ARBA" id="ARBA00005583"/>
    </source>
</evidence>
<dbReference type="GO" id="GO:0016740">
    <property type="term" value="F:transferase activity"/>
    <property type="evidence" value="ECO:0007669"/>
    <property type="project" value="UniProtKB-KW"/>
</dbReference>
<feature type="transmembrane region" description="Helical" evidence="12">
    <location>
        <begin position="273"/>
        <end position="290"/>
    </location>
</feature>
<evidence type="ECO:0000256" key="10">
    <source>
        <dbReference type="ARBA" id="ARBA00023306"/>
    </source>
</evidence>
<dbReference type="Pfam" id="PF00953">
    <property type="entry name" value="Glycos_transf_4"/>
    <property type="match status" value="1"/>
</dbReference>
<comment type="cofactor">
    <cofactor evidence="12">
        <name>Mg(2+)</name>
        <dbReference type="ChEBI" id="CHEBI:18420"/>
    </cofactor>
</comment>
<dbReference type="NCBIfam" id="TIGR00445">
    <property type="entry name" value="mraY"/>
    <property type="match status" value="1"/>
</dbReference>
<keyword evidence="11 12" id="KW-0961">Cell wall biogenesis/degradation</keyword>
<dbReference type="Proteomes" id="UP001596492">
    <property type="component" value="Unassembled WGS sequence"/>
</dbReference>
<dbReference type="HAMAP" id="MF_00038">
    <property type="entry name" value="MraY"/>
    <property type="match status" value="1"/>
</dbReference>
<evidence type="ECO:0000256" key="7">
    <source>
        <dbReference type="ARBA" id="ARBA00022984"/>
    </source>
</evidence>
<dbReference type="EC" id="2.7.8.13" evidence="12 13"/>
<evidence type="ECO:0000256" key="3">
    <source>
        <dbReference type="ARBA" id="ARBA00022618"/>
    </source>
</evidence>
<keyword evidence="12" id="KW-0460">Magnesium</keyword>
<feature type="transmembrane region" description="Helical" evidence="12">
    <location>
        <begin position="28"/>
        <end position="50"/>
    </location>
</feature>
<evidence type="ECO:0000256" key="9">
    <source>
        <dbReference type="ARBA" id="ARBA00023136"/>
    </source>
</evidence>
<comment type="catalytic activity">
    <reaction evidence="12">
        <text>UDP-N-acetyl-alpha-D-muramoyl-L-alanyl-gamma-D-glutamyl-meso-2,6-diaminopimeloyl-D-alanyl-D-alanine + di-trans,octa-cis-undecaprenyl phosphate = di-trans,octa-cis-undecaprenyl diphospho-N-acetyl-alpha-D-muramoyl-L-alanyl-D-glutamyl-meso-2,6-diaminopimeloyl-D-alanyl-D-alanine + UMP</text>
        <dbReference type="Rhea" id="RHEA:28386"/>
        <dbReference type="ChEBI" id="CHEBI:57865"/>
        <dbReference type="ChEBI" id="CHEBI:60392"/>
        <dbReference type="ChEBI" id="CHEBI:61386"/>
        <dbReference type="ChEBI" id="CHEBI:61387"/>
        <dbReference type="EC" id="2.7.8.13"/>
    </reaction>
</comment>
<evidence type="ECO:0000256" key="13">
    <source>
        <dbReference type="NCBIfam" id="TIGR00445"/>
    </source>
</evidence>
<dbReference type="InterPro" id="IPR003524">
    <property type="entry name" value="PNAcMuramoyl-5peptid_Trfase"/>
</dbReference>
<feature type="transmembrane region" description="Helical" evidence="12">
    <location>
        <begin position="297"/>
        <end position="318"/>
    </location>
</feature>
<keyword evidence="12" id="KW-1003">Cell membrane</keyword>
<evidence type="ECO:0000313" key="14">
    <source>
        <dbReference type="EMBL" id="MFC7291932.1"/>
    </source>
</evidence>
<keyword evidence="10 12" id="KW-0131">Cell cycle</keyword>
<keyword evidence="4 12" id="KW-0808">Transferase</keyword>
<keyword evidence="15" id="KW-1185">Reference proteome</keyword>
<dbReference type="PANTHER" id="PTHR22926">
    <property type="entry name" value="PHOSPHO-N-ACETYLMURAMOYL-PENTAPEPTIDE-TRANSFERASE"/>
    <property type="match status" value="1"/>
</dbReference>
<keyword evidence="12" id="KW-0479">Metal-binding</keyword>
<feature type="transmembrane region" description="Helical" evidence="12">
    <location>
        <begin position="97"/>
        <end position="115"/>
    </location>
</feature>
<accession>A0ABW2IM01</accession>
<dbReference type="InterPro" id="IPR018480">
    <property type="entry name" value="PNAcMuramoyl-5peptid_Trfase_CS"/>
</dbReference>
<evidence type="ECO:0000256" key="6">
    <source>
        <dbReference type="ARBA" id="ARBA00022960"/>
    </source>
</evidence>
<dbReference type="EMBL" id="JBHTBR010000005">
    <property type="protein sequence ID" value="MFC7291932.1"/>
    <property type="molecule type" value="Genomic_DNA"/>
</dbReference>